<evidence type="ECO:0000313" key="7">
    <source>
        <dbReference type="Proteomes" id="UP000624244"/>
    </source>
</evidence>
<evidence type="ECO:0000256" key="1">
    <source>
        <dbReference type="ARBA" id="ARBA00004305"/>
    </source>
</evidence>
<dbReference type="Pfam" id="PF05347">
    <property type="entry name" value="Complex1_LYR"/>
    <property type="match status" value="1"/>
</dbReference>
<dbReference type="GO" id="GO:0005759">
    <property type="term" value="C:mitochondrial matrix"/>
    <property type="evidence" value="ECO:0007669"/>
    <property type="project" value="UniProtKB-SubCell"/>
</dbReference>
<dbReference type="GO" id="GO:0034553">
    <property type="term" value="P:mitochondrial respiratory chain complex II assembly"/>
    <property type="evidence" value="ECO:0007669"/>
    <property type="project" value="InterPro"/>
</dbReference>
<dbReference type="AlphaFoldDB" id="A0A8H6DWE4"/>
<dbReference type="InterPro" id="IPR045295">
    <property type="entry name" value="Complex1_LYR_SDHAF1_LYRM8"/>
</dbReference>
<keyword evidence="2" id="KW-0496">Mitochondrion</keyword>
<feature type="domain" description="Complex 1 LYR protein" evidence="5">
    <location>
        <begin position="136"/>
        <end position="193"/>
    </location>
</feature>
<proteinExistence type="inferred from homology"/>
<evidence type="ECO:0000256" key="4">
    <source>
        <dbReference type="ARBA" id="ARBA00025715"/>
    </source>
</evidence>
<accession>A0A8H6DWE4</accession>
<comment type="similarity">
    <text evidence="4">Belongs to the complex I LYR family. SDHAF1 subfamily.</text>
</comment>
<evidence type="ECO:0000313" key="6">
    <source>
        <dbReference type="EMBL" id="KAF5850397.1"/>
    </source>
</evidence>
<evidence type="ECO:0000256" key="3">
    <source>
        <dbReference type="ARBA" id="ARBA00023186"/>
    </source>
</evidence>
<protein>
    <recommendedName>
        <fullName evidence="5">Complex 1 LYR protein domain-containing protein</fullName>
    </recommendedName>
</protein>
<name>A0A8H6DWE4_COCSA</name>
<dbReference type="PANTHER" id="PTHR13675">
    <property type="entry name" value="LYR MOTIF-CONTAINING PROTEIN 2"/>
    <property type="match status" value="1"/>
</dbReference>
<dbReference type="PANTHER" id="PTHR13675:SF1">
    <property type="entry name" value="SUCCINATE DEHYDROGENASE ASSEMBLY FACTOR 1, MITOCHONDRIAL"/>
    <property type="match status" value="1"/>
</dbReference>
<dbReference type="CDD" id="cd20268">
    <property type="entry name" value="Complex1_LYR_SDHAF1_LYRM8"/>
    <property type="match status" value="1"/>
</dbReference>
<dbReference type="Proteomes" id="UP000624244">
    <property type="component" value="Unassembled WGS sequence"/>
</dbReference>
<sequence length="205" mass="23128">MVMLRRSWRYRSSCPVMVFGVRGASLYFLGTSLNELHVLRTVQKQLYPQRFIQMPCIQECVLVRGTGAAGIHNSDACIMDVSLKIASAALTVSGLSRALFATVLPKVGGSQPTSISPQPQTSVCEIMVRLSGLQKDVLSLYRQCLRAVRQKPIETQANFRDFARSQFHKHRDVGKKDFGTIEYLLRRGRNQLESWSEPGIRDIQR</sequence>
<comment type="subcellular location">
    <subcellularLocation>
        <location evidence="1">Mitochondrion matrix</location>
    </subcellularLocation>
</comment>
<keyword evidence="3" id="KW-0143">Chaperone</keyword>
<evidence type="ECO:0000256" key="2">
    <source>
        <dbReference type="ARBA" id="ARBA00023128"/>
    </source>
</evidence>
<organism evidence="6 7">
    <name type="scientific">Cochliobolus sativus</name>
    <name type="common">Common root rot and spot blotch fungus</name>
    <name type="synonym">Bipolaris sorokiniana</name>
    <dbReference type="NCBI Taxonomy" id="45130"/>
    <lineage>
        <taxon>Eukaryota</taxon>
        <taxon>Fungi</taxon>
        <taxon>Dikarya</taxon>
        <taxon>Ascomycota</taxon>
        <taxon>Pezizomycotina</taxon>
        <taxon>Dothideomycetes</taxon>
        <taxon>Pleosporomycetidae</taxon>
        <taxon>Pleosporales</taxon>
        <taxon>Pleosporineae</taxon>
        <taxon>Pleosporaceae</taxon>
        <taxon>Bipolaris</taxon>
    </lineage>
</organism>
<dbReference type="EMBL" id="WNKQ01000007">
    <property type="protein sequence ID" value="KAF5850397.1"/>
    <property type="molecule type" value="Genomic_DNA"/>
</dbReference>
<comment type="caution">
    <text evidence="6">The sequence shown here is derived from an EMBL/GenBank/DDBJ whole genome shotgun (WGS) entry which is preliminary data.</text>
</comment>
<reference evidence="6" key="1">
    <citation type="submission" date="2019-11" db="EMBL/GenBank/DDBJ databases">
        <title>Bipolaris sorokiniana Genome sequencing.</title>
        <authorList>
            <person name="Wang H."/>
        </authorList>
    </citation>
    <scope>NUCLEOTIDE SEQUENCE</scope>
</reference>
<gene>
    <name evidence="6" type="ORF">GGP41_002632</name>
</gene>
<evidence type="ECO:0000259" key="5">
    <source>
        <dbReference type="Pfam" id="PF05347"/>
    </source>
</evidence>
<dbReference type="InterPro" id="IPR008011">
    <property type="entry name" value="Complex1_LYR_dom"/>
</dbReference>